<accession>A0A553QNP6</accession>
<organism evidence="3 4">
    <name type="scientific">Danionella cerebrum</name>
    <dbReference type="NCBI Taxonomy" id="2873325"/>
    <lineage>
        <taxon>Eukaryota</taxon>
        <taxon>Metazoa</taxon>
        <taxon>Chordata</taxon>
        <taxon>Craniata</taxon>
        <taxon>Vertebrata</taxon>
        <taxon>Euteleostomi</taxon>
        <taxon>Actinopterygii</taxon>
        <taxon>Neopterygii</taxon>
        <taxon>Teleostei</taxon>
        <taxon>Ostariophysi</taxon>
        <taxon>Cypriniformes</taxon>
        <taxon>Danionidae</taxon>
        <taxon>Danioninae</taxon>
        <taxon>Danionella</taxon>
    </lineage>
</organism>
<sequence length="192" mass="20697">MSGGLLMEVCVDSVESALNAERGDFLYSECEQQVMKNDVQQMKEHGADGLVRESTFTRHLPQRVLTSGGENTALEGLPIIKRLVEQAKGRISVMPGTALIHVLHCSSESARAGIISASVSGGGITDRNLLRILEGSGSQEFHCSARTSRDSSMKYRNNTVCMGGSLTVPEYSLKVTDVNKVRALNAIAQNTL</sequence>
<evidence type="ECO:0000313" key="3">
    <source>
        <dbReference type="EMBL" id="TRY91599.1"/>
    </source>
</evidence>
<dbReference type="AlphaFoldDB" id="A0A553QNP6"/>
<comment type="caution">
    <text evidence="3">The sequence shown here is derived from an EMBL/GenBank/DDBJ whole genome shotgun (WGS) entry which is preliminary data.</text>
</comment>
<dbReference type="InterPro" id="IPR036822">
    <property type="entry name" value="CutC-like_dom_sf"/>
</dbReference>
<evidence type="ECO:0000256" key="2">
    <source>
        <dbReference type="ARBA" id="ARBA00019014"/>
    </source>
</evidence>
<reference evidence="3 4" key="1">
    <citation type="journal article" date="2019" name="Sci. Data">
        <title>Hybrid genome assembly and annotation of Danionella translucida.</title>
        <authorList>
            <person name="Kadobianskyi M."/>
            <person name="Schulze L."/>
            <person name="Schuelke M."/>
            <person name="Judkewitz B."/>
        </authorList>
    </citation>
    <scope>NUCLEOTIDE SEQUENCE [LARGE SCALE GENOMIC DNA]</scope>
    <source>
        <strain evidence="3 4">Bolton</strain>
    </source>
</reference>
<dbReference type="InterPro" id="IPR005627">
    <property type="entry name" value="CutC-like"/>
</dbReference>
<keyword evidence="4" id="KW-1185">Reference proteome</keyword>
<dbReference type="OrthoDB" id="7392499at2759"/>
<comment type="similarity">
    <text evidence="1">Belongs to the CutC family.</text>
</comment>
<dbReference type="Proteomes" id="UP000316079">
    <property type="component" value="Unassembled WGS sequence"/>
</dbReference>
<name>A0A553QNP6_9TELE</name>
<protein>
    <recommendedName>
        <fullName evidence="2">Copper homeostasis protein cutC homolog</fullName>
    </recommendedName>
</protein>
<proteinExistence type="inferred from homology"/>
<dbReference type="EMBL" id="SRMA01025733">
    <property type="protein sequence ID" value="TRY91599.1"/>
    <property type="molecule type" value="Genomic_DNA"/>
</dbReference>
<evidence type="ECO:0000256" key="1">
    <source>
        <dbReference type="ARBA" id="ARBA00007768"/>
    </source>
</evidence>
<dbReference type="GO" id="GO:0005507">
    <property type="term" value="F:copper ion binding"/>
    <property type="evidence" value="ECO:0007669"/>
    <property type="project" value="TreeGrafter"/>
</dbReference>
<dbReference type="Gene3D" id="3.20.20.380">
    <property type="entry name" value="Copper homeostasis (CutC) domain"/>
    <property type="match status" value="2"/>
</dbReference>
<dbReference type="Pfam" id="PF03932">
    <property type="entry name" value="CutC"/>
    <property type="match status" value="1"/>
</dbReference>
<evidence type="ECO:0000313" key="4">
    <source>
        <dbReference type="Proteomes" id="UP000316079"/>
    </source>
</evidence>
<dbReference type="PANTHER" id="PTHR12598:SF0">
    <property type="entry name" value="COPPER HOMEOSTASIS PROTEIN CUTC HOMOLOG"/>
    <property type="match status" value="1"/>
</dbReference>
<dbReference type="SUPFAM" id="SSF110395">
    <property type="entry name" value="CutC-like"/>
    <property type="match status" value="1"/>
</dbReference>
<dbReference type="PANTHER" id="PTHR12598">
    <property type="entry name" value="COPPER HOMEOSTASIS PROTEIN CUTC"/>
    <property type="match status" value="1"/>
</dbReference>
<gene>
    <name evidence="3" type="ORF">DNTS_021759</name>
</gene>